<dbReference type="Proteomes" id="UP000189681">
    <property type="component" value="Unassembled WGS sequence"/>
</dbReference>
<sequence>MLLHKNRKISLVKQQYYASRNLLTSLGEKCGLTKKMELYVIYPKPGINKRGEGHKKYHS</sequence>
<dbReference type="EMBL" id="AYTS01000047">
    <property type="protein sequence ID" value="OOP57056.1"/>
    <property type="molecule type" value="Genomic_DNA"/>
</dbReference>
<reference evidence="1 2" key="1">
    <citation type="journal article" date="2017" name="Water Res.">
        <title>Discovery and metagenomic analysis of an anammox bacterial enrichment related to Candidatus "Brocadia caroliniensis" in a full-scale glycerol-fed nitritation-denitritation separate centrate treatment process.</title>
        <authorList>
            <person name="Park H."/>
            <person name="Brotto A.C."/>
            <person name="van Loosdrecht M.C."/>
            <person name="Chandran K."/>
        </authorList>
    </citation>
    <scope>NUCLEOTIDE SEQUENCE [LARGE SCALE GENOMIC DNA]</scope>
    <source>
        <strain evidence="1">26THWARD</strain>
    </source>
</reference>
<evidence type="ECO:0000313" key="1">
    <source>
        <dbReference type="EMBL" id="OOP57056.1"/>
    </source>
</evidence>
<proteinExistence type="predicted"/>
<organism evidence="1 2">
    <name type="scientific">Candidatus Brocadia carolinensis</name>
    <dbReference type="NCBI Taxonomy" id="1004156"/>
    <lineage>
        <taxon>Bacteria</taxon>
        <taxon>Pseudomonadati</taxon>
        <taxon>Planctomycetota</taxon>
        <taxon>Candidatus Brocadiia</taxon>
        <taxon>Candidatus Brocadiales</taxon>
        <taxon>Candidatus Brocadiaceae</taxon>
        <taxon>Candidatus Brocadia</taxon>
    </lineage>
</organism>
<name>A0A1V4AVB3_9BACT</name>
<comment type="caution">
    <text evidence="1">The sequence shown here is derived from an EMBL/GenBank/DDBJ whole genome shotgun (WGS) entry which is preliminary data.</text>
</comment>
<protein>
    <submittedName>
        <fullName evidence="1">Uncharacterized protein</fullName>
    </submittedName>
</protein>
<accession>A0A1V4AVB3</accession>
<dbReference type="AlphaFoldDB" id="A0A1V4AVB3"/>
<evidence type="ECO:0000313" key="2">
    <source>
        <dbReference type="Proteomes" id="UP000189681"/>
    </source>
</evidence>
<gene>
    <name evidence="1" type="ORF">AYP45_05645</name>
</gene>